<dbReference type="OrthoDB" id="9775084at2"/>
<dbReference type="Proteomes" id="UP000075359">
    <property type="component" value="Unassembled WGS sequence"/>
</dbReference>
<dbReference type="SUPFAM" id="SSF56003">
    <property type="entry name" value="Molybdenum cofactor-binding domain"/>
    <property type="match status" value="1"/>
</dbReference>
<feature type="domain" description="Aldehyde oxidase/xanthine dehydrogenase a/b hammerhead" evidence="1">
    <location>
        <begin position="18"/>
        <end position="122"/>
    </location>
</feature>
<dbReference type="Pfam" id="PF02738">
    <property type="entry name" value="MoCoBD_1"/>
    <property type="match status" value="1"/>
</dbReference>
<dbReference type="InterPro" id="IPR008274">
    <property type="entry name" value="AldOxase/xan_DH_MoCoBD1"/>
</dbReference>
<gene>
    <name evidence="2" type="ORF">AS592_03465</name>
</gene>
<dbReference type="Pfam" id="PF20256">
    <property type="entry name" value="MoCoBD_2"/>
    <property type="match status" value="1"/>
</dbReference>
<dbReference type="Gene3D" id="3.90.1170.50">
    <property type="entry name" value="Aldehyde oxidase/xanthine dehydrogenase, a/b hammerhead"/>
    <property type="match status" value="1"/>
</dbReference>
<dbReference type="InterPro" id="IPR036856">
    <property type="entry name" value="Ald_Oxase/Xan_DH_a/b_sf"/>
</dbReference>
<dbReference type="InterPro" id="IPR046867">
    <property type="entry name" value="AldOxase/xan_DH_MoCoBD2"/>
</dbReference>
<dbReference type="GO" id="GO:0005506">
    <property type="term" value="F:iron ion binding"/>
    <property type="evidence" value="ECO:0007669"/>
    <property type="project" value="InterPro"/>
</dbReference>
<reference evidence="2 3" key="1">
    <citation type="submission" date="2015-11" db="EMBL/GenBank/DDBJ databases">
        <title>Draft genome of Sulfurovum riftiae 1812E, a member of the Epsilonproteobacteria isolated from the tube of the deep-sea hydrothermal vent tubewom Riftia pachyptila.</title>
        <authorList>
            <person name="Vetriani C."/>
            <person name="Giovannelli D."/>
        </authorList>
    </citation>
    <scope>NUCLEOTIDE SEQUENCE [LARGE SCALE GENOMIC DNA]</scope>
    <source>
        <strain evidence="2 3">1812E</strain>
    </source>
</reference>
<dbReference type="AlphaFoldDB" id="A0A151CE99"/>
<comment type="caution">
    <text evidence="2">The sequence shown here is derived from an EMBL/GenBank/DDBJ whole genome shotgun (WGS) entry which is preliminary data.</text>
</comment>
<dbReference type="Gene3D" id="3.30.365.10">
    <property type="entry name" value="Aldehyde oxidase/xanthine dehydrogenase, molybdopterin binding domain"/>
    <property type="match status" value="4"/>
</dbReference>
<dbReference type="InterPro" id="IPR037165">
    <property type="entry name" value="AldOxase/xan_DH_Mopterin-bd_sf"/>
</dbReference>
<sequence>MSLVGQSVERVDAASKADGTLRYTNDLAFNGLYGAIVRSEVAYGKILSIHFDEAFDFSEFVIVDHRDIEGRNVNAMLTDEQPFLAEKTVRFIGEPILLLAHWSKKMLQEAMKHIHIEYEALEPVLTMQESIDRKHLIYGDDNIFKTIRTVKGEEPDYAHLRSLEKTYTTPHQEQLYMETQRMLARYNNGSIKIIGSMQCPFYVESALYELTGKKIEVEQAPTGGAFGGKEDYPSLMAAFVYLLSRKAKTDVKIVYDRAEDIAFSTKRHPSRLHYKSYFDENGKLHALHIEIKIDGGAYVTLTPVVLARAVLHAAGFYDCEFIKVDASAYATNTPPNGAFRGFGAPQAIFGIERHMDDIARELGCSPVEVRERNLPNSRSVSVTGAKIEEHARLKELFEATREASGFDKKYAANTPYRGIGMALFMHGGGFTGDGEILLASKVWLDLHPDGVVEIKIGSVEMGQGTLTALPQIVADVLGLPMEMVRYHVPNTAQVSDSGPTVASRTVMIVGKLLVEAAESLRDVLGEYGSLSEYLEAVKAYLKENPQSRFQADYRKPDNIQWDEEHFYGNGYDGYSLGCYVAEVEVDPVDYRVHVSNFYAYNDVGQVVNPKMAEGQVEGGVAQGIGYALYERLVHQEGRVRNNHLSDYIVPLAADLPELHIGFLNKDDAPKGLGELPMNGPAAAIANALTHALDTAFDDLTITPEKVEEKCR</sequence>
<dbReference type="SUPFAM" id="SSF54665">
    <property type="entry name" value="CO dehydrogenase molybdoprotein N-domain-like"/>
    <property type="match status" value="1"/>
</dbReference>
<dbReference type="RefSeq" id="WP_067332276.1">
    <property type="nucleotide sequence ID" value="NZ_LNKT01000067.1"/>
</dbReference>
<evidence type="ECO:0000313" key="2">
    <source>
        <dbReference type="EMBL" id="KYJ85809.1"/>
    </source>
</evidence>
<dbReference type="PANTHER" id="PTHR11908:SF157">
    <property type="entry name" value="XANTHINE DEHYDROGENASE SUBUNIT D-RELATED"/>
    <property type="match status" value="1"/>
</dbReference>
<organism evidence="2 3">
    <name type="scientific">Sulfurovum riftiae</name>
    <dbReference type="NCBI Taxonomy" id="1630136"/>
    <lineage>
        <taxon>Bacteria</taxon>
        <taxon>Pseudomonadati</taxon>
        <taxon>Campylobacterota</taxon>
        <taxon>Epsilonproteobacteria</taxon>
        <taxon>Campylobacterales</taxon>
        <taxon>Sulfurovaceae</taxon>
        <taxon>Sulfurovum</taxon>
    </lineage>
</organism>
<name>A0A151CE99_9BACT</name>
<dbReference type="EMBL" id="LNKT01000067">
    <property type="protein sequence ID" value="KYJ85809.1"/>
    <property type="molecule type" value="Genomic_DNA"/>
</dbReference>
<dbReference type="InterPro" id="IPR000674">
    <property type="entry name" value="Ald_Oxase/Xan_DH_a/b"/>
</dbReference>
<evidence type="ECO:0000313" key="3">
    <source>
        <dbReference type="Proteomes" id="UP000075359"/>
    </source>
</evidence>
<dbReference type="Pfam" id="PF01315">
    <property type="entry name" value="Ald_Xan_dh_C"/>
    <property type="match status" value="1"/>
</dbReference>
<dbReference type="GO" id="GO:0016491">
    <property type="term" value="F:oxidoreductase activity"/>
    <property type="evidence" value="ECO:0007669"/>
    <property type="project" value="InterPro"/>
</dbReference>
<keyword evidence="3" id="KW-1185">Reference proteome</keyword>
<proteinExistence type="predicted"/>
<dbReference type="InterPro" id="IPR016208">
    <property type="entry name" value="Ald_Oxase/xanthine_DH-like"/>
</dbReference>
<dbReference type="STRING" id="1630136.AS592_03465"/>
<evidence type="ECO:0000259" key="1">
    <source>
        <dbReference type="SMART" id="SM01008"/>
    </source>
</evidence>
<dbReference type="SMART" id="SM01008">
    <property type="entry name" value="Ald_Xan_dh_C"/>
    <property type="match status" value="1"/>
</dbReference>
<protein>
    <recommendedName>
        <fullName evidence="1">Aldehyde oxidase/xanthine dehydrogenase a/b hammerhead domain-containing protein</fullName>
    </recommendedName>
</protein>
<accession>A0A151CE99</accession>
<dbReference type="PANTHER" id="PTHR11908">
    <property type="entry name" value="XANTHINE DEHYDROGENASE"/>
    <property type="match status" value="1"/>
</dbReference>